<evidence type="ECO:0000313" key="1">
    <source>
        <dbReference type="EMBL" id="RRG19191.1"/>
    </source>
</evidence>
<sequence length="410" mass="47529">MSVSSQNLLDIYRKGTVKLIPDTEYAQNNNWNQVFETYYDTIYNRPMGDRKSLKLLPDGSVVVNHQYRNYYSKFSPDGKFIKEFGIKNSKGKQFKRIDPIAGVINDNLYTKLDNMGNMVCCDFNGKYIKTLKLDYMAKQMIPISDTKIAVAGWVIWKDQFRDFVSIVDYETNEENVIWEHFTDRSFAKGHTTMFQYSYTFKERGMFSINTMPLTNDKGLTSHPNIAVSGKELVIAIPDTGEVMVYDFNGKLKSKDKIDWARNYVSVKEQKEIQQRAIDRYKSIKNPIFASWVSSEENKEALKKVISEMEEDFKNISKPLAVPVFSNIIKDSDGNLLFFEFPKEVNANKFNVWIYKEDGQFISQSSFVCDDYDLQITPSKIVFRDGYIYALQTLKKASGVPLRLVRFKLTN</sequence>
<protein>
    <recommendedName>
        <fullName evidence="3">6-bladed beta-propeller</fullName>
    </recommendedName>
</protein>
<reference evidence="1 2" key="1">
    <citation type="submission" date="2018-07" db="EMBL/GenBank/DDBJ databases">
        <title>Draft genome sequence of Ancylomarina sp. M1P.</title>
        <authorList>
            <person name="Yadav S."/>
            <person name="Villanueva L."/>
            <person name="Damste J.S.S."/>
        </authorList>
    </citation>
    <scope>NUCLEOTIDE SEQUENCE [LARGE SCALE GENOMIC DNA]</scope>
    <source>
        <strain evidence="1 2">M1P</strain>
    </source>
</reference>
<evidence type="ECO:0008006" key="3">
    <source>
        <dbReference type="Google" id="ProtNLM"/>
    </source>
</evidence>
<organism evidence="1 2">
    <name type="scientific">Ancylomarina euxinus</name>
    <dbReference type="NCBI Taxonomy" id="2283627"/>
    <lineage>
        <taxon>Bacteria</taxon>
        <taxon>Pseudomonadati</taxon>
        <taxon>Bacteroidota</taxon>
        <taxon>Bacteroidia</taxon>
        <taxon>Marinilabiliales</taxon>
        <taxon>Marinifilaceae</taxon>
        <taxon>Ancylomarina</taxon>
    </lineage>
</organism>
<dbReference type="EMBL" id="QQWG01000024">
    <property type="protein sequence ID" value="RRG19191.1"/>
    <property type="molecule type" value="Genomic_DNA"/>
</dbReference>
<dbReference type="SUPFAM" id="SSF101898">
    <property type="entry name" value="NHL repeat"/>
    <property type="match status" value="1"/>
</dbReference>
<dbReference type="Proteomes" id="UP000285794">
    <property type="component" value="Unassembled WGS sequence"/>
</dbReference>
<comment type="caution">
    <text evidence="1">The sequence shown here is derived from an EMBL/GenBank/DDBJ whole genome shotgun (WGS) entry which is preliminary data.</text>
</comment>
<proteinExistence type="predicted"/>
<name>A0A425XX23_9BACT</name>
<dbReference type="AlphaFoldDB" id="A0A425XX23"/>
<gene>
    <name evidence="1" type="ORF">DWB61_16460</name>
</gene>
<accession>A0A425XX23</accession>
<evidence type="ECO:0000313" key="2">
    <source>
        <dbReference type="Proteomes" id="UP000285794"/>
    </source>
</evidence>
<keyword evidence="2" id="KW-1185">Reference proteome</keyword>